<dbReference type="Gene3D" id="3.10.129.10">
    <property type="entry name" value="Hotdog Thioesterase"/>
    <property type="match status" value="1"/>
</dbReference>
<dbReference type="PIRSF" id="PIRSF030962">
    <property type="entry name" value="Dehydrase_ECs4332_prd"/>
    <property type="match status" value="1"/>
</dbReference>
<dbReference type="SMR" id="A0A6N4SSL8"/>
<evidence type="ECO:0000259" key="1">
    <source>
        <dbReference type="Pfam" id="PF22818"/>
    </source>
</evidence>
<dbReference type="InterPro" id="IPR016962">
    <property type="entry name" value="Dehydrase_ECs4332_prd"/>
</dbReference>
<gene>
    <name evidence="2" type="primary">fabZ</name>
    <name evidence="2" type="ordered locus">CHU_2110</name>
</gene>
<feature type="domain" description="ApeI dehydratase-like" evidence="1">
    <location>
        <begin position="13"/>
        <end position="104"/>
    </location>
</feature>
<evidence type="ECO:0000313" key="2">
    <source>
        <dbReference type="EMBL" id="ABG59373.1"/>
    </source>
</evidence>
<keyword evidence="2" id="KW-0456">Lyase</keyword>
<sequence>MLVDNLYRVVSNQKDAAVIRVHLEVNASHEIFKGHFPEVPVLPGVCMVQCIKELIEESLLVKTQIDKGDMIKFLSMLNPVESNSIQAEISIKEKTETRIVFQATLKNEDRFLLKYSGSLVVLN</sequence>
<dbReference type="Proteomes" id="UP000001822">
    <property type="component" value="Chromosome"/>
</dbReference>
<dbReference type="EMBL" id="CP000383">
    <property type="protein sequence ID" value="ABG59373.1"/>
    <property type="molecule type" value="Genomic_DNA"/>
</dbReference>
<dbReference type="KEGG" id="chu:CHU_2110"/>
<keyword evidence="3" id="KW-1185">Reference proteome</keyword>
<dbReference type="AlphaFoldDB" id="A0A6N4SSL8"/>
<dbReference type="EC" id="4.2.1.-" evidence="2"/>
<reference evidence="2 3" key="1">
    <citation type="journal article" date="2007" name="Appl. Environ. Microbiol.">
        <title>Genome sequence of the cellulolytic gliding bacterium Cytophaga hutchinsonii.</title>
        <authorList>
            <person name="Xie G."/>
            <person name="Bruce D.C."/>
            <person name="Challacombe J.F."/>
            <person name="Chertkov O."/>
            <person name="Detter J.C."/>
            <person name="Gilna P."/>
            <person name="Han C.S."/>
            <person name="Lucas S."/>
            <person name="Misra M."/>
            <person name="Myers G.L."/>
            <person name="Richardson P."/>
            <person name="Tapia R."/>
            <person name="Thayer N."/>
            <person name="Thompson L.S."/>
            <person name="Brettin T.S."/>
            <person name="Henrissat B."/>
            <person name="Wilson D.B."/>
            <person name="McBride M.J."/>
        </authorList>
    </citation>
    <scope>NUCLEOTIDE SEQUENCE [LARGE SCALE GENOMIC DNA]</scope>
    <source>
        <strain evidence="3">ATCC 33406 / DSM 1761 / CIP 103989 / NBRC 15051 / NCIMB 9469 / D465</strain>
    </source>
</reference>
<evidence type="ECO:0000313" key="3">
    <source>
        <dbReference type="Proteomes" id="UP000001822"/>
    </source>
</evidence>
<proteinExistence type="predicted"/>
<dbReference type="RefSeq" id="WP_011585490.1">
    <property type="nucleotide sequence ID" value="NC_008255.1"/>
</dbReference>
<organism evidence="2 3">
    <name type="scientific">Cytophaga hutchinsonii (strain ATCC 33406 / DSM 1761 / CIP 103989 / NBRC 15051 / NCIMB 9469 / D465)</name>
    <dbReference type="NCBI Taxonomy" id="269798"/>
    <lineage>
        <taxon>Bacteria</taxon>
        <taxon>Pseudomonadati</taxon>
        <taxon>Bacteroidota</taxon>
        <taxon>Cytophagia</taxon>
        <taxon>Cytophagales</taxon>
        <taxon>Cytophagaceae</taxon>
        <taxon>Cytophaga</taxon>
    </lineage>
</organism>
<dbReference type="GO" id="GO:0016829">
    <property type="term" value="F:lyase activity"/>
    <property type="evidence" value="ECO:0007669"/>
    <property type="project" value="UniProtKB-KW"/>
</dbReference>
<dbReference type="Pfam" id="PF22818">
    <property type="entry name" value="ApeI-like"/>
    <property type="match status" value="1"/>
</dbReference>
<name>A0A6N4SSL8_CYTH3</name>
<accession>A0A6N4SSL8</accession>
<dbReference type="OrthoDB" id="9772788at2"/>
<dbReference type="InterPro" id="IPR029069">
    <property type="entry name" value="HotDog_dom_sf"/>
</dbReference>
<dbReference type="InterPro" id="IPR054545">
    <property type="entry name" value="ApeI-like"/>
</dbReference>
<dbReference type="SUPFAM" id="SSF54637">
    <property type="entry name" value="Thioesterase/thiol ester dehydrase-isomerase"/>
    <property type="match status" value="1"/>
</dbReference>
<protein>
    <submittedName>
        <fullName evidence="2">3-hydroxymyristoyl/3-hydroxydecanoyl-(Acyl carrier protein) dehydratase</fullName>
        <ecNumber evidence="2">4.2.1.-</ecNumber>
    </submittedName>
</protein>